<accession>A0AAQ3MX15</accession>
<sequence length="181" mass="19988">MARVVRWPQMVQVKATSILLLGDLVKRDHGKVEMFPDSLPLPTAGTEGPSIPEPVVHPLPTAALSTSPIAASLERGERERQRSLIIGRMLSLVSESRASSGLEGKRNWRVLEGKRDVLLEGKIEKGEEEDGRAAEEDVAKVSIINKILLSSQTEQTKVNKTKNPIPCLSFLFLISKYHKIC</sequence>
<protein>
    <submittedName>
        <fullName evidence="1">Uncharacterized protein</fullName>
    </submittedName>
</protein>
<reference evidence="1 2" key="1">
    <citation type="journal article" date="2023" name="Life. Sci Alliance">
        <title>Evolutionary insights into 3D genome organization and epigenetic landscape of Vigna mungo.</title>
        <authorList>
            <person name="Junaid A."/>
            <person name="Singh B."/>
            <person name="Bhatia S."/>
        </authorList>
    </citation>
    <scope>NUCLEOTIDE SEQUENCE [LARGE SCALE GENOMIC DNA]</scope>
    <source>
        <strain evidence="1">Urdbean</strain>
    </source>
</reference>
<proteinExistence type="predicted"/>
<gene>
    <name evidence="1" type="ORF">V8G54_030747</name>
</gene>
<dbReference type="Proteomes" id="UP001374535">
    <property type="component" value="Chromosome 9"/>
</dbReference>
<dbReference type="EMBL" id="CP144692">
    <property type="protein sequence ID" value="WVY98596.1"/>
    <property type="molecule type" value="Genomic_DNA"/>
</dbReference>
<organism evidence="1 2">
    <name type="scientific">Vigna mungo</name>
    <name type="common">Black gram</name>
    <name type="synonym">Phaseolus mungo</name>
    <dbReference type="NCBI Taxonomy" id="3915"/>
    <lineage>
        <taxon>Eukaryota</taxon>
        <taxon>Viridiplantae</taxon>
        <taxon>Streptophyta</taxon>
        <taxon>Embryophyta</taxon>
        <taxon>Tracheophyta</taxon>
        <taxon>Spermatophyta</taxon>
        <taxon>Magnoliopsida</taxon>
        <taxon>eudicotyledons</taxon>
        <taxon>Gunneridae</taxon>
        <taxon>Pentapetalae</taxon>
        <taxon>rosids</taxon>
        <taxon>fabids</taxon>
        <taxon>Fabales</taxon>
        <taxon>Fabaceae</taxon>
        <taxon>Papilionoideae</taxon>
        <taxon>50 kb inversion clade</taxon>
        <taxon>NPAAA clade</taxon>
        <taxon>indigoferoid/millettioid clade</taxon>
        <taxon>Phaseoleae</taxon>
        <taxon>Vigna</taxon>
    </lineage>
</organism>
<name>A0AAQ3MX15_VIGMU</name>
<dbReference type="AlphaFoldDB" id="A0AAQ3MX15"/>
<evidence type="ECO:0000313" key="1">
    <source>
        <dbReference type="EMBL" id="WVY98596.1"/>
    </source>
</evidence>
<keyword evidence="2" id="KW-1185">Reference proteome</keyword>
<evidence type="ECO:0000313" key="2">
    <source>
        <dbReference type="Proteomes" id="UP001374535"/>
    </source>
</evidence>